<evidence type="ECO:0000256" key="2">
    <source>
        <dbReference type="SAM" id="MobiDB-lite"/>
    </source>
</evidence>
<comment type="caution">
    <text evidence="4">The sequence shown here is derived from an EMBL/GenBank/DDBJ whole genome shotgun (WGS) entry which is preliminary data.</text>
</comment>
<organism evidence="4 5">
    <name type="scientific">Bondarzewia mesenterica</name>
    <dbReference type="NCBI Taxonomy" id="1095465"/>
    <lineage>
        <taxon>Eukaryota</taxon>
        <taxon>Fungi</taxon>
        <taxon>Dikarya</taxon>
        <taxon>Basidiomycota</taxon>
        <taxon>Agaricomycotina</taxon>
        <taxon>Agaricomycetes</taxon>
        <taxon>Russulales</taxon>
        <taxon>Bondarzewiaceae</taxon>
        <taxon>Bondarzewia</taxon>
    </lineage>
</organism>
<reference evidence="4 5" key="1">
    <citation type="submission" date="2019-02" db="EMBL/GenBank/DDBJ databases">
        <title>Genome sequencing of the rare red list fungi Bondarzewia mesenterica.</title>
        <authorList>
            <person name="Buettner E."/>
            <person name="Kellner H."/>
        </authorList>
    </citation>
    <scope>NUCLEOTIDE SEQUENCE [LARGE SCALE GENOMIC DNA]</scope>
    <source>
        <strain evidence="4 5">DSM 108281</strain>
    </source>
</reference>
<dbReference type="OrthoDB" id="6105938at2759"/>
<feature type="compositionally biased region" description="Acidic residues" evidence="2">
    <location>
        <begin position="401"/>
        <end position="424"/>
    </location>
</feature>
<dbReference type="SUPFAM" id="SSF57850">
    <property type="entry name" value="RING/U-box"/>
    <property type="match status" value="1"/>
</dbReference>
<dbReference type="EMBL" id="SGPL01000021">
    <property type="protein sequence ID" value="THH20450.1"/>
    <property type="molecule type" value="Genomic_DNA"/>
</dbReference>
<dbReference type="AlphaFoldDB" id="A0A4S4MBQ6"/>
<sequence>MPSIEPPETSSSASPRKRARSPEAEDIGAKKLKVHEDSMGDSDDKTGETSHGKKDKRKRKRKKRRASVIQRVAVVAHGSETMSSSAEPGSFASTSIAVVKPPSPAEFVQGSSSTSTFAPVPLPLDATKALRSADPVASPDKAHLTQALSEKTEVRYNQCFVDAFACQSPVSLMQAIRAHEALLSTLIPSLTCQICVGLLHKPFALSPCGHVACYDCLRTWFTTPPADAPQPPPSPLWQKKTCPHCRAQVFERPAEVWSIKDMVSAVAKSGLAVGCAAAPPENSLPPEAVHDPWHNIFRKPRPAGAEGVHLPHLQDMIGGGAGDVGMYDHEDGVYRCIDCMHEIWQGTCSECGREYEGHQSDWDDESVDGDHGPGFLEAMLFGLGGMPHSPEPDLEHHHAEDEDELDHDLSDAESYEGSFIDDGDDHGSGDHARDRRGSPIIDISSGSENGSEARELGRGWRNKRRDVVSDEEEDVGRGARREGRIVVDSDVDEDELASDHGHAGDDTQSQHNSRAGLSEEDDGSIARPPRRLAHLLVYDSPSPIPGVTEEMYFDGHYERAYSNDGASTDDDEHYSEDEGDYDATYGIDYEDW</sequence>
<dbReference type="InterPro" id="IPR001841">
    <property type="entry name" value="Znf_RING"/>
</dbReference>
<keyword evidence="1" id="KW-0479">Metal-binding</keyword>
<dbReference type="Pfam" id="PF13923">
    <property type="entry name" value="zf-C3HC4_2"/>
    <property type="match status" value="1"/>
</dbReference>
<accession>A0A4S4MBQ6</accession>
<feature type="compositionally biased region" description="Basic and acidic residues" evidence="2">
    <location>
        <begin position="390"/>
        <end position="400"/>
    </location>
</feature>
<dbReference type="PROSITE" id="PS50089">
    <property type="entry name" value="ZF_RING_2"/>
    <property type="match status" value="1"/>
</dbReference>
<proteinExistence type="predicted"/>
<feature type="compositionally biased region" description="Basic and acidic residues" evidence="2">
    <location>
        <begin position="425"/>
        <end position="437"/>
    </location>
</feature>
<dbReference type="Proteomes" id="UP000310158">
    <property type="component" value="Unassembled WGS sequence"/>
</dbReference>
<feature type="domain" description="RING-type" evidence="3">
    <location>
        <begin position="192"/>
        <end position="246"/>
    </location>
</feature>
<feature type="region of interest" description="Disordered" evidence="2">
    <location>
        <begin position="560"/>
        <end position="592"/>
    </location>
</feature>
<evidence type="ECO:0000313" key="5">
    <source>
        <dbReference type="Proteomes" id="UP000310158"/>
    </source>
</evidence>
<keyword evidence="1" id="KW-0863">Zinc-finger</keyword>
<dbReference type="GO" id="GO:0008270">
    <property type="term" value="F:zinc ion binding"/>
    <property type="evidence" value="ECO:0007669"/>
    <property type="project" value="UniProtKB-KW"/>
</dbReference>
<evidence type="ECO:0000256" key="1">
    <source>
        <dbReference type="PROSITE-ProRule" id="PRU00175"/>
    </source>
</evidence>
<feature type="compositionally biased region" description="Basic and acidic residues" evidence="2">
    <location>
        <begin position="475"/>
        <end position="487"/>
    </location>
</feature>
<feature type="region of interest" description="Disordered" evidence="2">
    <location>
        <begin position="378"/>
        <end position="528"/>
    </location>
</feature>
<evidence type="ECO:0000313" key="4">
    <source>
        <dbReference type="EMBL" id="THH20450.1"/>
    </source>
</evidence>
<feature type="region of interest" description="Disordered" evidence="2">
    <location>
        <begin position="1"/>
        <end position="69"/>
    </location>
</feature>
<feature type="compositionally biased region" description="Polar residues" evidence="2">
    <location>
        <begin position="506"/>
        <end position="515"/>
    </location>
</feature>
<gene>
    <name evidence="4" type="ORF">EW146_g909</name>
</gene>
<feature type="compositionally biased region" description="Acidic residues" evidence="2">
    <location>
        <begin position="567"/>
        <end position="581"/>
    </location>
</feature>
<evidence type="ECO:0000259" key="3">
    <source>
        <dbReference type="PROSITE" id="PS50089"/>
    </source>
</evidence>
<protein>
    <recommendedName>
        <fullName evidence="3">RING-type domain-containing protein</fullName>
    </recommendedName>
</protein>
<feature type="compositionally biased region" description="Basic and acidic residues" evidence="2">
    <location>
        <begin position="20"/>
        <end position="52"/>
    </location>
</feature>
<feature type="compositionally biased region" description="Basic residues" evidence="2">
    <location>
        <begin position="53"/>
        <end position="66"/>
    </location>
</feature>
<name>A0A4S4MBQ6_9AGAM</name>
<keyword evidence="1" id="KW-0862">Zinc</keyword>
<dbReference type="InterPro" id="IPR013083">
    <property type="entry name" value="Znf_RING/FYVE/PHD"/>
</dbReference>
<keyword evidence="5" id="KW-1185">Reference proteome</keyword>
<dbReference type="Gene3D" id="3.30.40.10">
    <property type="entry name" value="Zinc/RING finger domain, C3HC4 (zinc finger)"/>
    <property type="match status" value="1"/>
</dbReference>